<evidence type="ECO:0000313" key="2">
    <source>
        <dbReference type="EMBL" id="CAL1406151.1"/>
    </source>
</evidence>
<feature type="compositionally biased region" description="Polar residues" evidence="1">
    <location>
        <begin position="169"/>
        <end position="180"/>
    </location>
</feature>
<dbReference type="Proteomes" id="UP001497516">
    <property type="component" value="Chromosome 8"/>
</dbReference>
<keyword evidence="3" id="KW-1185">Reference proteome</keyword>
<organism evidence="2 3">
    <name type="scientific">Linum trigynum</name>
    <dbReference type="NCBI Taxonomy" id="586398"/>
    <lineage>
        <taxon>Eukaryota</taxon>
        <taxon>Viridiplantae</taxon>
        <taxon>Streptophyta</taxon>
        <taxon>Embryophyta</taxon>
        <taxon>Tracheophyta</taxon>
        <taxon>Spermatophyta</taxon>
        <taxon>Magnoliopsida</taxon>
        <taxon>eudicotyledons</taxon>
        <taxon>Gunneridae</taxon>
        <taxon>Pentapetalae</taxon>
        <taxon>rosids</taxon>
        <taxon>fabids</taxon>
        <taxon>Malpighiales</taxon>
        <taxon>Linaceae</taxon>
        <taxon>Linum</taxon>
    </lineage>
</organism>
<name>A0AAV2G650_9ROSI</name>
<evidence type="ECO:0000256" key="1">
    <source>
        <dbReference type="SAM" id="MobiDB-lite"/>
    </source>
</evidence>
<accession>A0AAV2G650</accession>
<proteinExistence type="predicted"/>
<dbReference type="EMBL" id="OZ034821">
    <property type="protein sequence ID" value="CAL1406151.1"/>
    <property type="molecule type" value="Genomic_DNA"/>
</dbReference>
<sequence>MMWRSIKEQYYRGDFKHLVTEEGRKNAPAETEHNGGLMEVREGQVVLTESREPGGEVDMRMFEKKAHEEEMEEQAREKALAAILEKNTTFSTGSGDIGKVNMERKGRWTRLSQARSKSTKVNIEQVTPQKRPAKEVQTEVEGIGGVKRALVTQESDLRLCEMNQVGQTVESNKEQQTQIQMVGDLADSGKDQSRLAQ</sequence>
<protein>
    <submittedName>
        <fullName evidence="2">Uncharacterized protein</fullName>
    </submittedName>
</protein>
<feature type="compositionally biased region" description="Basic and acidic residues" evidence="1">
    <location>
        <begin position="187"/>
        <end position="197"/>
    </location>
</feature>
<feature type="region of interest" description="Disordered" evidence="1">
    <location>
        <begin position="169"/>
        <end position="197"/>
    </location>
</feature>
<gene>
    <name evidence="2" type="ORF">LTRI10_LOCUS45896</name>
</gene>
<dbReference type="AlphaFoldDB" id="A0AAV2G650"/>
<evidence type="ECO:0000313" key="3">
    <source>
        <dbReference type="Proteomes" id="UP001497516"/>
    </source>
</evidence>
<reference evidence="2 3" key="1">
    <citation type="submission" date="2024-04" db="EMBL/GenBank/DDBJ databases">
        <authorList>
            <person name="Fracassetti M."/>
        </authorList>
    </citation>
    <scope>NUCLEOTIDE SEQUENCE [LARGE SCALE GENOMIC DNA]</scope>
</reference>